<dbReference type="RefSeq" id="WP_129242584.1">
    <property type="nucleotide sequence ID" value="NZ_UFQC01000022.1"/>
</dbReference>
<keyword evidence="1 4" id="KW-0812">Transmembrane</keyword>
<organism evidence="5 6">
    <name type="scientific">Achromobacter veterisilvae</name>
    <dbReference type="NCBI Taxonomy" id="2069367"/>
    <lineage>
        <taxon>Bacteria</taxon>
        <taxon>Pseudomonadati</taxon>
        <taxon>Pseudomonadota</taxon>
        <taxon>Betaproteobacteria</taxon>
        <taxon>Burkholderiales</taxon>
        <taxon>Alcaligenaceae</taxon>
        <taxon>Achromobacter</taxon>
    </lineage>
</organism>
<feature type="transmembrane region" description="Helical" evidence="4">
    <location>
        <begin position="101"/>
        <end position="128"/>
    </location>
</feature>
<evidence type="ECO:0000313" key="5">
    <source>
        <dbReference type="EMBL" id="SSW70245.1"/>
    </source>
</evidence>
<dbReference type="EMBL" id="UFQC01000022">
    <property type="protein sequence ID" value="SSW70245.1"/>
    <property type="molecule type" value="Genomic_DNA"/>
</dbReference>
<dbReference type="PANTHER" id="PTHR23531">
    <property type="entry name" value="QUINOLENE RESISTANCE PROTEIN NORA"/>
    <property type="match status" value="1"/>
</dbReference>
<name>A0A446CQW9_9BURK</name>
<dbReference type="InterPro" id="IPR052714">
    <property type="entry name" value="MFS_Exporter"/>
</dbReference>
<feature type="transmembrane region" description="Helical" evidence="4">
    <location>
        <begin position="46"/>
        <end position="65"/>
    </location>
</feature>
<feature type="transmembrane region" description="Helical" evidence="4">
    <location>
        <begin position="209"/>
        <end position="233"/>
    </location>
</feature>
<sequence>MPSPSSPRFGLARIQCAVVICFFIVGLSLGGLPLFVTGTLGAGDTAVGIVIGSQFLASLASRMFVGRLLGAAGARRCTLLGLYGLSAYGLLLLAASAMPGAALPVLVAARIAQGLAVGILTTAAIIWAIDRLGEASTARVLSMTGISIYGAIACGAPAGILLFRHFGLPGVAGPVLALPAVALFLLLAVGDANRHDPKRSSAGSVFGKVLLPGAVLFLHAVGFVSVEAFVSLYFSASGWPLVTLALFFFGTAFVAVRLVFGHLLQGQRLAALAGASLLAQTAGLCLLAAAPNAYWALFSVALVGGSCSLTFPALGALAVARCASHERGTAMGYYSAFQDASYALTGPVAGALIGWKGYGAGFLAAGGCSLLALLLLLRARR</sequence>
<feature type="transmembrane region" description="Helical" evidence="4">
    <location>
        <begin position="140"/>
        <end position="163"/>
    </location>
</feature>
<dbReference type="InterPro" id="IPR011701">
    <property type="entry name" value="MFS"/>
</dbReference>
<dbReference type="PANTHER" id="PTHR23531:SF1">
    <property type="entry name" value="QUINOLENE RESISTANCE PROTEIN NORA"/>
    <property type="match status" value="1"/>
</dbReference>
<proteinExistence type="predicted"/>
<feature type="transmembrane region" description="Helical" evidence="4">
    <location>
        <begin position="269"/>
        <end position="289"/>
    </location>
</feature>
<feature type="transmembrane region" description="Helical" evidence="4">
    <location>
        <begin position="77"/>
        <end position="95"/>
    </location>
</feature>
<evidence type="ECO:0000313" key="6">
    <source>
        <dbReference type="Proteomes" id="UP000289465"/>
    </source>
</evidence>
<dbReference type="Proteomes" id="UP000289465">
    <property type="component" value="Unassembled WGS sequence"/>
</dbReference>
<feature type="transmembrane region" description="Helical" evidence="4">
    <location>
        <begin position="295"/>
        <end position="320"/>
    </location>
</feature>
<evidence type="ECO:0000256" key="4">
    <source>
        <dbReference type="SAM" id="Phobius"/>
    </source>
</evidence>
<keyword evidence="3 4" id="KW-0472">Membrane</keyword>
<evidence type="ECO:0000256" key="1">
    <source>
        <dbReference type="ARBA" id="ARBA00022692"/>
    </source>
</evidence>
<feature type="transmembrane region" description="Helical" evidence="4">
    <location>
        <begin position="169"/>
        <end position="189"/>
    </location>
</feature>
<feature type="transmembrane region" description="Helical" evidence="4">
    <location>
        <begin position="12"/>
        <end position="34"/>
    </location>
</feature>
<evidence type="ECO:0000256" key="3">
    <source>
        <dbReference type="ARBA" id="ARBA00023136"/>
    </source>
</evidence>
<dbReference type="OrthoDB" id="322544at2"/>
<protein>
    <recommendedName>
        <fullName evidence="7">MFS transporter</fullName>
    </recommendedName>
</protein>
<reference evidence="5 6" key="1">
    <citation type="submission" date="2018-07" db="EMBL/GenBank/DDBJ databases">
        <authorList>
            <person name="Peeters C."/>
        </authorList>
    </citation>
    <scope>NUCLEOTIDE SEQUENCE [LARGE SCALE GENOMIC DNA]</scope>
    <source>
        <strain evidence="5 6">LMG 30378</strain>
    </source>
</reference>
<evidence type="ECO:0000256" key="2">
    <source>
        <dbReference type="ARBA" id="ARBA00022989"/>
    </source>
</evidence>
<accession>A0A446CQW9</accession>
<keyword evidence="2 4" id="KW-1133">Transmembrane helix</keyword>
<dbReference type="Gene3D" id="1.20.1250.20">
    <property type="entry name" value="MFS general substrate transporter like domains"/>
    <property type="match status" value="1"/>
</dbReference>
<dbReference type="AlphaFoldDB" id="A0A446CQW9"/>
<dbReference type="Pfam" id="PF07690">
    <property type="entry name" value="MFS_1"/>
    <property type="match status" value="1"/>
</dbReference>
<dbReference type="InterPro" id="IPR036259">
    <property type="entry name" value="MFS_trans_sf"/>
</dbReference>
<dbReference type="GO" id="GO:0022857">
    <property type="term" value="F:transmembrane transporter activity"/>
    <property type="evidence" value="ECO:0007669"/>
    <property type="project" value="InterPro"/>
</dbReference>
<dbReference type="SUPFAM" id="SSF103473">
    <property type="entry name" value="MFS general substrate transporter"/>
    <property type="match status" value="1"/>
</dbReference>
<feature type="transmembrane region" description="Helical" evidence="4">
    <location>
        <begin position="239"/>
        <end position="260"/>
    </location>
</feature>
<feature type="transmembrane region" description="Helical" evidence="4">
    <location>
        <begin position="332"/>
        <end position="353"/>
    </location>
</feature>
<gene>
    <name evidence="5" type="ORF">AVE30378_03931</name>
</gene>
<feature type="transmembrane region" description="Helical" evidence="4">
    <location>
        <begin position="359"/>
        <end position="377"/>
    </location>
</feature>
<evidence type="ECO:0008006" key="7">
    <source>
        <dbReference type="Google" id="ProtNLM"/>
    </source>
</evidence>